<gene>
    <name evidence="3" type="ORF">DBRI00130_LOCUS28471</name>
</gene>
<feature type="domain" description="SAM" evidence="2">
    <location>
        <begin position="8"/>
        <end position="57"/>
    </location>
</feature>
<dbReference type="Gene3D" id="1.10.150.50">
    <property type="entry name" value="Transcription Factor, Ets-1"/>
    <property type="match status" value="1"/>
</dbReference>
<dbReference type="Pfam" id="PF00536">
    <property type="entry name" value="SAM_1"/>
    <property type="match status" value="1"/>
</dbReference>
<sequence length="285" mass="32165">MTHAVQILQTLSLSHHAKAFHEHSIESSEDVQLLSWEDLEELGIVEIDDRYRIWSWIEHQQILSSQAKPSSYVDGLVAVTNKRNRSKRVKTANAFSLRHLMTQAKSLAGSSVTIDVSIKLSDSGKRRTSRKPRRASSSTPKQIHVEETIPELEHSSCSQITEENVIEIPVCSSRHSGLCNDQSFLNEKGIPNLIPQWNDWDDSVSQLTNETGIIYSEITEDDMVEGPCPSLRQDQSVLDYQSVPILITHYDCEDDSVSQLTHSTDSLCSYGTELSEKDYYLSSKE</sequence>
<evidence type="ECO:0000313" key="3">
    <source>
        <dbReference type="EMBL" id="CAE4633017.1"/>
    </source>
</evidence>
<dbReference type="AlphaFoldDB" id="A0A7S4S484"/>
<evidence type="ECO:0000259" key="2">
    <source>
        <dbReference type="Pfam" id="PF00536"/>
    </source>
</evidence>
<accession>A0A7S4S484</accession>
<name>A0A7S4S484_9STRA</name>
<dbReference type="InterPro" id="IPR001660">
    <property type="entry name" value="SAM"/>
</dbReference>
<evidence type="ECO:0000256" key="1">
    <source>
        <dbReference type="SAM" id="MobiDB-lite"/>
    </source>
</evidence>
<reference evidence="3" key="1">
    <citation type="submission" date="2021-01" db="EMBL/GenBank/DDBJ databases">
        <authorList>
            <person name="Corre E."/>
            <person name="Pelletier E."/>
            <person name="Niang G."/>
            <person name="Scheremetjew M."/>
            <person name="Finn R."/>
            <person name="Kale V."/>
            <person name="Holt S."/>
            <person name="Cochrane G."/>
            <person name="Meng A."/>
            <person name="Brown T."/>
            <person name="Cohen L."/>
        </authorList>
    </citation>
    <scope>NUCLEOTIDE SEQUENCE</scope>
    <source>
        <strain evidence="3">GSO104</strain>
    </source>
</reference>
<dbReference type="InterPro" id="IPR013761">
    <property type="entry name" value="SAM/pointed_sf"/>
</dbReference>
<dbReference type="EMBL" id="HBNS01036424">
    <property type="protein sequence ID" value="CAE4633017.1"/>
    <property type="molecule type" value="Transcribed_RNA"/>
</dbReference>
<organism evidence="3">
    <name type="scientific">Ditylum brightwellii</name>
    <dbReference type="NCBI Taxonomy" id="49249"/>
    <lineage>
        <taxon>Eukaryota</taxon>
        <taxon>Sar</taxon>
        <taxon>Stramenopiles</taxon>
        <taxon>Ochrophyta</taxon>
        <taxon>Bacillariophyta</taxon>
        <taxon>Mediophyceae</taxon>
        <taxon>Lithodesmiophycidae</taxon>
        <taxon>Lithodesmiales</taxon>
        <taxon>Lithodesmiaceae</taxon>
        <taxon>Ditylum</taxon>
    </lineage>
</organism>
<dbReference type="CDD" id="cd09487">
    <property type="entry name" value="SAM_superfamily"/>
    <property type="match status" value="1"/>
</dbReference>
<proteinExistence type="predicted"/>
<protein>
    <recommendedName>
        <fullName evidence="2">SAM domain-containing protein</fullName>
    </recommendedName>
</protein>
<dbReference type="SUPFAM" id="SSF47769">
    <property type="entry name" value="SAM/Pointed domain"/>
    <property type="match status" value="1"/>
</dbReference>
<feature type="region of interest" description="Disordered" evidence="1">
    <location>
        <begin position="123"/>
        <end position="142"/>
    </location>
</feature>